<accession>A0A386ZIU0</accession>
<evidence type="ECO:0000256" key="1">
    <source>
        <dbReference type="SAM" id="MobiDB-lite"/>
    </source>
</evidence>
<dbReference type="Pfam" id="PF22302">
    <property type="entry name" value="DUF6968"/>
    <property type="match status" value="1"/>
</dbReference>
<feature type="domain" description="DUF6968" evidence="2">
    <location>
        <begin position="20"/>
        <end position="93"/>
    </location>
</feature>
<protein>
    <recommendedName>
        <fullName evidence="2">DUF6968 domain-containing protein</fullName>
    </recommendedName>
</protein>
<dbReference type="KEGG" id="nyu:D7D52_28800"/>
<dbReference type="EMBL" id="CP032568">
    <property type="protein sequence ID" value="AYF77153.1"/>
    <property type="molecule type" value="Genomic_DNA"/>
</dbReference>
<reference evidence="3 4" key="1">
    <citation type="submission" date="2018-09" db="EMBL/GenBank/DDBJ databases">
        <title>Nocardia yunnanensis sp. nov., an actinomycete isolated from a soil sample.</title>
        <authorList>
            <person name="Zhang J."/>
        </authorList>
    </citation>
    <scope>NUCLEOTIDE SEQUENCE [LARGE SCALE GENOMIC DNA]</scope>
    <source>
        <strain evidence="3 4">CFHS0054</strain>
    </source>
</reference>
<evidence type="ECO:0000313" key="3">
    <source>
        <dbReference type="EMBL" id="AYF77153.1"/>
    </source>
</evidence>
<dbReference type="AlphaFoldDB" id="A0A386ZIU0"/>
<proteinExistence type="predicted"/>
<gene>
    <name evidence="3" type="ORF">D7D52_28800</name>
</gene>
<dbReference type="RefSeq" id="WP_120741340.1">
    <property type="nucleotide sequence ID" value="NZ_CP032568.1"/>
</dbReference>
<evidence type="ECO:0000259" key="2">
    <source>
        <dbReference type="Pfam" id="PF22302"/>
    </source>
</evidence>
<dbReference type="Proteomes" id="UP000267164">
    <property type="component" value="Chromosome"/>
</dbReference>
<feature type="region of interest" description="Disordered" evidence="1">
    <location>
        <begin position="92"/>
        <end position="111"/>
    </location>
</feature>
<name>A0A386ZIU0_9NOCA</name>
<dbReference type="OrthoDB" id="4561055at2"/>
<organism evidence="3 4">
    <name type="scientific">Nocardia yunnanensis</name>
    <dbReference type="NCBI Taxonomy" id="2382165"/>
    <lineage>
        <taxon>Bacteria</taxon>
        <taxon>Bacillati</taxon>
        <taxon>Actinomycetota</taxon>
        <taxon>Actinomycetes</taxon>
        <taxon>Mycobacteriales</taxon>
        <taxon>Nocardiaceae</taxon>
        <taxon>Nocardia</taxon>
    </lineage>
</organism>
<keyword evidence="4" id="KW-1185">Reference proteome</keyword>
<sequence length="111" mass="11691">MTEPLIDFKRDVGPFGDPVATRELTSEVHGGPVIVAVGKPRPHPSLERTWFCPWRIEGIEDQPISGSPGVGIDGWQALDAAMEIAGAALQGSGHPVNFHGGPPGIRGMSSD</sequence>
<dbReference type="InterPro" id="IPR054241">
    <property type="entry name" value="DUF6968"/>
</dbReference>
<evidence type="ECO:0000313" key="4">
    <source>
        <dbReference type="Proteomes" id="UP000267164"/>
    </source>
</evidence>